<dbReference type="Gene3D" id="1.10.630.10">
    <property type="entry name" value="Cytochrome P450"/>
    <property type="match status" value="1"/>
</dbReference>
<sequence length="543" mass="61483">MLIYLALLGTICTITFLWRRRRNSIAHIPGPPSDSWLLGHLRQLGLTPTGEVQLHWRRTYGNVVRFRGPFGQDRLLISDPKALQYIFNTSAYSFQKPEDVREILRIFNGPDLVWSEGEVHKRQRKAMLPAFGGPEARALFPIFQSVIERLTDRWEKILNSTPDAKSANVDINRWLSRATLDAIGEAAFDYTFGTLDDVETELGKAYNNIIADASGDRAHASRIIFDGIISYMPPSFISFLFARLKSKRLVRVRETKAVTNRVAKKLIDAKAQQVQAGHTGKDVLSLLVKANLSEAANRRLSEEELYAEMSIILFAGHETTSTSLTWTLWELARRPDVQNRLRHEVTEAYARVRSEGQENLSLGDLEKMPYFQAVIKESMRYHPAVWQIDRVAVKDVVLPLSKPIQSTTGEVITSLFLPRGTRLTAAIGVYNRPVALLWGKDANEFNPERWMQEFDSEKANRISLGVVGNLMNFSSGTRSCIGWRFAMAEMQAFLAELIRTFEYSIDPKKQIRKEGDGVVFAVVVGEEDQGSLLPLRISRVARD</sequence>
<dbReference type="PRINTS" id="PR00463">
    <property type="entry name" value="EP450I"/>
</dbReference>
<dbReference type="GO" id="GO:0004497">
    <property type="term" value="F:monooxygenase activity"/>
    <property type="evidence" value="ECO:0007669"/>
    <property type="project" value="UniProtKB-KW"/>
</dbReference>
<dbReference type="eggNOG" id="KOG0157">
    <property type="taxonomic scope" value="Eukaryota"/>
</dbReference>
<dbReference type="PANTHER" id="PTHR24305">
    <property type="entry name" value="CYTOCHROME P450"/>
    <property type="match status" value="1"/>
</dbReference>
<dbReference type="GO" id="GO:0005506">
    <property type="term" value="F:iron ion binding"/>
    <property type="evidence" value="ECO:0007669"/>
    <property type="project" value="InterPro"/>
</dbReference>
<evidence type="ECO:0000313" key="12">
    <source>
        <dbReference type="Proteomes" id="UP000030669"/>
    </source>
</evidence>
<evidence type="ECO:0000313" key="11">
    <source>
        <dbReference type="EMBL" id="EPQ55472.1"/>
    </source>
</evidence>
<dbReference type="PROSITE" id="PS00086">
    <property type="entry name" value="CYTOCHROME_P450"/>
    <property type="match status" value="1"/>
</dbReference>
<keyword evidence="8 10" id="KW-0503">Monooxygenase</keyword>
<evidence type="ECO:0000256" key="8">
    <source>
        <dbReference type="ARBA" id="ARBA00023033"/>
    </source>
</evidence>
<dbReference type="OrthoDB" id="1470350at2759"/>
<dbReference type="RefSeq" id="XP_007866142.1">
    <property type="nucleotide sequence ID" value="XM_007867951.1"/>
</dbReference>
<evidence type="ECO:0000256" key="6">
    <source>
        <dbReference type="ARBA" id="ARBA00023002"/>
    </source>
</evidence>
<keyword evidence="7 9" id="KW-0408">Iron</keyword>
<gene>
    <name evidence="11" type="ORF">GLOTRDRAFT_42439</name>
</gene>
<evidence type="ECO:0000256" key="1">
    <source>
        <dbReference type="ARBA" id="ARBA00001971"/>
    </source>
</evidence>
<evidence type="ECO:0000256" key="10">
    <source>
        <dbReference type="RuleBase" id="RU000461"/>
    </source>
</evidence>
<keyword evidence="6 10" id="KW-0560">Oxidoreductase</keyword>
<dbReference type="InterPro" id="IPR036396">
    <property type="entry name" value="Cyt_P450_sf"/>
</dbReference>
<comment type="similarity">
    <text evidence="3 10">Belongs to the cytochrome P450 family.</text>
</comment>
<feature type="binding site" description="axial binding residue" evidence="9">
    <location>
        <position position="480"/>
    </location>
    <ligand>
        <name>heme</name>
        <dbReference type="ChEBI" id="CHEBI:30413"/>
    </ligand>
    <ligandPart>
        <name>Fe</name>
        <dbReference type="ChEBI" id="CHEBI:18248"/>
    </ligandPart>
</feature>
<evidence type="ECO:0000256" key="3">
    <source>
        <dbReference type="ARBA" id="ARBA00010617"/>
    </source>
</evidence>
<evidence type="ECO:0000256" key="7">
    <source>
        <dbReference type="ARBA" id="ARBA00023004"/>
    </source>
</evidence>
<dbReference type="Pfam" id="PF00067">
    <property type="entry name" value="p450"/>
    <property type="match status" value="1"/>
</dbReference>
<dbReference type="GO" id="GO:0020037">
    <property type="term" value="F:heme binding"/>
    <property type="evidence" value="ECO:0007669"/>
    <property type="project" value="InterPro"/>
</dbReference>
<dbReference type="OMA" id="KARHQFA"/>
<dbReference type="AlphaFoldDB" id="S7Q7G0"/>
<dbReference type="InterPro" id="IPR002401">
    <property type="entry name" value="Cyt_P450_E_grp-I"/>
</dbReference>
<accession>S7Q7G0</accession>
<keyword evidence="12" id="KW-1185">Reference proteome</keyword>
<dbReference type="InterPro" id="IPR001128">
    <property type="entry name" value="Cyt_P450"/>
</dbReference>
<dbReference type="KEGG" id="gtr:GLOTRDRAFT_42439"/>
<dbReference type="CDD" id="cd11069">
    <property type="entry name" value="CYP_FUM15-like"/>
    <property type="match status" value="1"/>
</dbReference>
<evidence type="ECO:0000256" key="9">
    <source>
        <dbReference type="PIRSR" id="PIRSR602401-1"/>
    </source>
</evidence>
<dbReference type="EMBL" id="KB469302">
    <property type="protein sequence ID" value="EPQ55472.1"/>
    <property type="molecule type" value="Genomic_DNA"/>
</dbReference>
<protein>
    <submittedName>
        <fullName evidence="11">Cytochrome P450</fullName>
    </submittedName>
</protein>
<evidence type="ECO:0000256" key="4">
    <source>
        <dbReference type="ARBA" id="ARBA00022617"/>
    </source>
</evidence>
<dbReference type="PRINTS" id="PR00385">
    <property type="entry name" value="P450"/>
</dbReference>
<dbReference type="InterPro" id="IPR050121">
    <property type="entry name" value="Cytochrome_P450_monoxygenase"/>
</dbReference>
<evidence type="ECO:0000256" key="5">
    <source>
        <dbReference type="ARBA" id="ARBA00022723"/>
    </source>
</evidence>
<dbReference type="Proteomes" id="UP000030669">
    <property type="component" value="Unassembled WGS sequence"/>
</dbReference>
<dbReference type="GeneID" id="19306129"/>
<dbReference type="HOGENOM" id="CLU_001570_5_11_1"/>
<keyword evidence="4 9" id="KW-0349">Heme</keyword>
<organism evidence="11 12">
    <name type="scientific">Gloeophyllum trabeum (strain ATCC 11539 / FP-39264 / Madison 617)</name>
    <name type="common">Brown rot fungus</name>
    <dbReference type="NCBI Taxonomy" id="670483"/>
    <lineage>
        <taxon>Eukaryota</taxon>
        <taxon>Fungi</taxon>
        <taxon>Dikarya</taxon>
        <taxon>Basidiomycota</taxon>
        <taxon>Agaricomycotina</taxon>
        <taxon>Agaricomycetes</taxon>
        <taxon>Gloeophyllales</taxon>
        <taxon>Gloeophyllaceae</taxon>
        <taxon>Gloeophyllum</taxon>
    </lineage>
</organism>
<proteinExistence type="inferred from homology"/>
<evidence type="ECO:0000256" key="2">
    <source>
        <dbReference type="ARBA" id="ARBA00005179"/>
    </source>
</evidence>
<comment type="pathway">
    <text evidence="2">Secondary metabolite biosynthesis.</text>
</comment>
<dbReference type="GO" id="GO:0016705">
    <property type="term" value="F:oxidoreductase activity, acting on paired donors, with incorporation or reduction of molecular oxygen"/>
    <property type="evidence" value="ECO:0007669"/>
    <property type="project" value="InterPro"/>
</dbReference>
<dbReference type="InterPro" id="IPR017972">
    <property type="entry name" value="Cyt_P450_CS"/>
</dbReference>
<comment type="cofactor">
    <cofactor evidence="1 9">
        <name>heme</name>
        <dbReference type="ChEBI" id="CHEBI:30413"/>
    </cofactor>
</comment>
<keyword evidence="5 9" id="KW-0479">Metal-binding</keyword>
<name>S7Q7G0_GLOTA</name>
<dbReference type="STRING" id="670483.S7Q7G0"/>
<reference evidence="11 12" key="1">
    <citation type="journal article" date="2012" name="Science">
        <title>The Paleozoic origin of enzymatic lignin decomposition reconstructed from 31 fungal genomes.</title>
        <authorList>
            <person name="Floudas D."/>
            <person name="Binder M."/>
            <person name="Riley R."/>
            <person name="Barry K."/>
            <person name="Blanchette R.A."/>
            <person name="Henrissat B."/>
            <person name="Martinez A.T."/>
            <person name="Otillar R."/>
            <person name="Spatafora J.W."/>
            <person name="Yadav J.S."/>
            <person name="Aerts A."/>
            <person name="Benoit I."/>
            <person name="Boyd A."/>
            <person name="Carlson A."/>
            <person name="Copeland A."/>
            <person name="Coutinho P.M."/>
            <person name="de Vries R.P."/>
            <person name="Ferreira P."/>
            <person name="Findley K."/>
            <person name="Foster B."/>
            <person name="Gaskell J."/>
            <person name="Glotzer D."/>
            <person name="Gorecki P."/>
            <person name="Heitman J."/>
            <person name="Hesse C."/>
            <person name="Hori C."/>
            <person name="Igarashi K."/>
            <person name="Jurgens J.A."/>
            <person name="Kallen N."/>
            <person name="Kersten P."/>
            <person name="Kohler A."/>
            <person name="Kuees U."/>
            <person name="Kumar T.K.A."/>
            <person name="Kuo A."/>
            <person name="LaButti K."/>
            <person name="Larrondo L.F."/>
            <person name="Lindquist E."/>
            <person name="Ling A."/>
            <person name="Lombard V."/>
            <person name="Lucas S."/>
            <person name="Lundell T."/>
            <person name="Martin R."/>
            <person name="McLaughlin D.J."/>
            <person name="Morgenstern I."/>
            <person name="Morin E."/>
            <person name="Murat C."/>
            <person name="Nagy L.G."/>
            <person name="Nolan M."/>
            <person name="Ohm R.A."/>
            <person name="Patyshakuliyeva A."/>
            <person name="Rokas A."/>
            <person name="Ruiz-Duenas F.J."/>
            <person name="Sabat G."/>
            <person name="Salamov A."/>
            <person name="Samejima M."/>
            <person name="Schmutz J."/>
            <person name="Slot J.C."/>
            <person name="St John F."/>
            <person name="Stenlid J."/>
            <person name="Sun H."/>
            <person name="Sun S."/>
            <person name="Syed K."/>
            <person name="Tsang A."/>
            <person name="Wiebenga A."/>
            <person name="Young D."/>
            <person name="Pisabarro A."/>
            <person name="Eastwood D.C."/>
            <person name="Martin F."/>
            <person name="Cullen D."/>
            <person name="Grigoriev I.V."/>
            <person name="Hibbett D.S."/>
        </authorList>
    </citation>
    <scope>NUCLEOTIDE SEQUENCE [LARGE SCALE GENOMIC DNA]</scope>
    <source>
        <strain evidence="11 12">ATCC 11539</strain>
    </source>
</reference>
<dbReference type="SUPFAM" id="SSF48264">
    <property type="entry name" value="Cytochrome P450"/>
    <property type="match status" value="1"/>
</dbReference>
<dbReference type="PANTHER" id="PTHR24305:SF166">
    <property type="entry name" value="CYTOCHROME P450 12A4, MITOCHONDRIAL-RELATED"/>
    <property type="match status" value="1"/>
</dbReference>